<feature type="domain" description="ShKT" evidence="3">
    <location>
        <begin position="150"/>
        <end position="190"/>
    </location>
</feature>
<dbReference type="Gene3D" id="1.10.10.1940">
    <property type="match status" value="2"/>
</dbReference>
<gene>
    <name evidence="4" type="ORF">MSPICULIGERA_LOCUS7432</name>
</gene>
<accession>A0AA36FW02</accession>
<evidence type="ECO:0000256" key="2">
    <source>
        <dbReference type="SAM" id="SignalP"/>
    </source>
</evidence>
<evidence type="ECO:0000313" key="5">
    <source>
        <dbReference type="Proteomes" id="UP001177023"/>
    </source>
</evidence>
<keyword evidence="2" id="KW-0732">Signal</keyword>
<evidence type="ECO:0000313" key="4">
    <source>
        <dbReference type="EMBL" id="CAJ0568929.1"/>
    </source>
</evidence>
<dbReference type="SMART" id="SM00254">
    <property type="entry name" value="ShKT"/>
    <property type="match status" value="2"/>
</dbReference>
<comment type="caution">
    <text evidence="4">The sequence shown here is derived from an EMBL/GenBank/DDBJ whole genome shotgun (WGS) entry which is preliminary data.</text>
</comment>
<keyword evidence="5" id="KW-1185">Reference proteome</keyword>
<dbReference type="InterPro" id="IPR003582">
    <property type="entry name" value="ShKT_dom"/>
</dbReference>
<protein>
    <recommendedName>
        <fullName evidence="3">ShKT domain-containing protein</fullName>
    </recommendedName>
</protein>
<dbReference type="PANTHER" id="PTHR21724:SF109">
    <property type="entry name" value="SHKT DOMAIN-CONTAINING PROTEIN"/>
    <property type="match status" value="1"/>
</dbReference>
<name>A0AA36FW02_9BILA</name>
<dbReference type="EMBL" id="CATQJA010001862">
    <property type="protein sequence ID" value="CAJ0568929.1"/>
    <property type="molecule type" value="Genomic_DNA"/>
</dbReference>
<comment type="caution">
    <text evidence="1">Lacks conserved residue(s) required for the propagation of feature annotation.</text>
</comment>
<feature type="domain" description="ShKT" evidence="3">
    <location>
        <begin position="203"/>
        <end position="238"/>
    </location>
</feature>
<dbReference type="AlphaFoldDB" id="A0AA36FW02"/>
<dbReference type="Proteomes" id="UP001177023">
    <property type="component" value="Unassembled WGS sequence"/>
</dbReference>
<organism evidence="4 5">
    <name type="scientific">Mesorhabditis spiculigera</name>
    <dbReference type="NCBI Taxonomy" id="96644"/>
    <lineage>
        <taxon>Eukaryota</taxon>
        <taxon>Metazoa</taxon>
        <taxon>Ecdysozoa</taxon>
        <taxon>Nematoda</taxon>
        <taxon>Chromadorea</taxon>
        <taxon>Rhabditida</taxon>
        <taxon>Rhabditina</taxon>
        <taxon>Rhabditomorpha</taxon>
        <taxon>Rhabditoidea</taxon>
        <taxon>Rhabditidae</taxon>
        <taxon>Mesorhabditinae</taxon>
        <taxon>Mesorhabditis</taxon>
    </lineage>
</organism>
<dbReference type="PROSITE" id="PS51670">
    <property type="entry name" value="SHKT"/>
    <property type="match status" value="2"/>
</dbReference>
<reference evidence="4" key="1">
    <citation type="submission" date="2023-06" db="EMBL/GenBank/DDBJ databases">
        <authorList>
            <person name="Delattre M."/>
        </authorList>
    </citation>
    <scope>NUCLEOTIDE SEQUENCE</scope>
    <source>
        <strain evidence="4">AF72</strain>
    </source>
</reference>
<evidence type="ECO:0000256" key="1">
    <source>
        <dbReference type="PROSITE-ProRule" id="PRU01005"/>
    </source>
</evidence>
<dbReference type="PANTHER" id="PTHR21724">
    <property type="entry name" value="SHKT DOMAIN-CONTAINING PROTEIN"/>
    <property type="match status" value="1"/>
</dbReference>
<proteinExistence type="predicted"/>
<feature type="chain" id="PRO_5041349466" description="ShKT domain-containing protein" evidence="2">
    <location>
        <begin position="21"/>
        <end position="238"/>
    </location>
</feature>
<feature type="non-terminal residue" evidence="4">
    <location>
        <position position="238"/>
    </location>
</feature>
<feature type="signal peptide" evidence="2">
    <location>
        <begin position="1"/>
        <end position="20"/>
    </location>
</feature>
<evidence type="ECO:0000259" key="3">
    <source>
        <dbReference type="PROSITE" id="PS51670"/>
    </source>
</evidence>
<sequence>MYRAVLLIAACGLAIHQVDATACPDILSQPNSTRTATANSPDVNQDPPKCTTVGEFCYSASNVGKCYPAAACAKLDTAAGLVKTANAPDKTTDPANCTTDGEKCYNDGQSDACYAPPTTTMLTTAASSEATGSTAATGSTTASSEYTGSCVDSNTNCATWTKNGFCNSNVYTTLQKGQYCAKSCNLQPACAGGGGGGGVVTGCSDDSANCPTWTKNGFCTSSFYASQVQMCKKSCNLC</sequence>
<dbReference type="Pfam" id="PF01549">
    <property type="entry name" value="ShK"/>
    <property type="match status" value="2"/>
</dbReference>